<evidence type="ECO:0000256" key="3">
    <source>
        <dbReference type="SAM" id="SignalP"/>
    </source>
</evidence>
<evidence type="ECO:0000256" key="1">
    <source>
        <dbReference type="ARBA" id="ARBA00004167"/>
    </source>
</evidence>
<dbReference type="AlphaFoldDB" id="A0AA89AR93"/>
<feature type="chain" id="PRO_5041728479" description="Wall-associated receptor kinase galacturonan-binding domain-containing protein" evidence="3">
    <location>
        <begin position="21"/>
        <end position="133"/>
    </location>
</feature>
<comment type="subcellular location">
    <subcellularLocation>
        <location evidence="1">Membrane</location>
        <topology evidence="1">Single-pass membrane protein</topology>
    </subcellularLocation>
</comment>
<feature type="signal peptide" evidence="3">
    <location>
        <begin position="1"/>
        <end position="20"/>
    </location>
</feature>
<accession>A0AA89AR93</accession>
<gene>
    <name evidence="5" type="ORF">RJ639_010578</name>
</gene>
<dbReference type="Pfam" id="PF13947">
    <property type="entry name" value="GUB_WAK_bind"/>
    <property type="match status" value="1"/>
</dbReference>
<organism evidence="5 6">
    <name type="scientific">Escallonia herrerae</name>
    <dbReference type="NCBI Taxonomy" id="1293975"/>
    <lineage>
        <taxon>Eukaryota</taxon>
        <taxon>Viridiplantae</taxon>
        <taxon>Streptophyta</taxon>
        <taxon>Embryophyta</taxon>
        <taxon>Tracheophyta</taxon>
        <taxon>Spermatophyta</taxon>
        <taxon>Magnoliopsida</taxon>
        <taxon>eudicotyledons</taxon>
        <taxon>Gunneridae</taxon>
        <taxon>Pentapetalae</taxon>
        <taxon>asterids</taxon>
        <taxon>campanulids</taxon>
        <taxon>Escalloniales</taxon>
        <taxon>Escalloniaceae</taxon>
        <taxon>Escallonia</taxon>
    </lineage>
</organism>
<name>A0AA89AR93_9ASTE</name>
<sequence length="133" mass="14400">MVMKLALEGVLVLLLIKATAQTLSLANPGCEETCGNVVIPYPFGIGASCSGNESFIVTCNKSFGPTVPNIRSINLQEAEGKFSKRNGDVLLKQQLSSGEEGTVEKTRVFTTKELEKAVITTMRVKSKQFIKEC</sequence>
<proteinExistence type="predicted"/>
<evidence type="ECO:0000259" key="4">
    <source>
        <dbReference type="Pfam" id="PF13947"/>
    </source>
</evidence>
<comment type="caution">
    <text evidence="5">The sequence shown here is derived from an EMBL/GenBank/DDBJ whole genome shotgun (WGS) entry which is preliminary data.</text>
</comment>
<dbReference type="EMBL" id="JAVXUP010001400">
    <property type="protein sequence ID" value="KAK3012105.1"/>
    <property type="molecule type" value="Genomic_DNA"/>
</dbReference>
<dbReference type="GO" id="GO:0016020">
    <property type="term" value="C:membrane"/>
    <property type="evidence" value="ECO:0007669"/>
    <property type="project" value="UniProtKB-SubCell"/>
</dbReference>
<evidence type="ECO:0000256" key="2">
    <source>
        <dbReference type="ARBA" id="ARBA00022729"/>
    </source>
</evidence>
<dbReference type="GO" id="GO:0030247">
    <property type="term" value="F:polysaccharide binding"/>
    <property type="evidence" value="ECO:0007669"/>
    <property type="project" value="InterPro"/>
</dbReference>
<evidence type="ECO:0000313" key="6">
    <source>
        <dbReference type="Proteomes" id="UP001188597"/>
    </source>
</evidence>
<dbReference type="Proteomes" id="UP001188597">
    <property type="component" value="Unassembled WGS sequence"/>
</dbReference>
<reference evidence="5" key="1">
    <citation type="submission" date="2022-12" db="EMBL/GenBank/DDBJ databases">
        <title>Draft genome assemblies for two species of Escallonia (Escalloniales).</title>
        <authorList>
            <person name="Chanderbali A."/>
            <person name="Dervinis C."/>
            <person name="Anghel I."/>
            <person name="Soltis D."/>
            <person name="Soltis P."/>
            <person name="Zapata F."/>
        </authorList>
    </citation>
    <scope>NUCLEOTIDE SEQUENCE</scope>
    <source>
        <strain evidence="5">UCBG64.0493</strain>
        <tissue evidence="5">Leaf</tissue>
    </source>
</reference>
<keyword evidence="2 3" id="KW-0732">Signal</keyword>
<evidence type="ECO:0000313" key="5">
    <source>
        <dbReference type="EMBL" id="KAK3012105.1"/>
    </source>
</evidence>
<dbReference type="InterPro" id="IPR025287">
    <property type="entry name" value="WAK_GUB"/>
</dbReference>
<keyword evidence="6" id="KW-1185">Reference proteome</keyword>
<protein>
    <recommendedName>
        <fullName evidence="4">Wall-associated receptor kinase galacturonan-binding domain-containing protein</fullName>
    </recommendedName>
</protein>
<dbReference type="PANTHER" id="PTHR33491">
    <property type="entry name" value="OSJNBA0016N04.9 PROTEIN"/>
    <property type="match status" value="1"/>
</dbReference>
<feature type="domain" description="Wall-associated receptor kinase galacturonan-binding" evidence="4">
    <location>
        <begin position="30"/>
        <end position="68"/>
    </location>
</feature>